<dbReference type="AlphaFoldDB" id="A0AAV5SQU1"/>
<organism evidence="4 5">
    <name type="scientific">Pristionchus entomophagus</name>
    <dbReference type="NCBI Taxonomy" id="358040"/>
    <lineage>
        <taxon>Eukaryota</taxon>
        <taxon>Metazoa</taxon>
        <taxon>Ecdysozoa</taxon>
        <taxon>Nematoda</taxon>
        <taxon>Chromadorea</taxon>
        <taxon>Rhabditida</taxon>
        <taxon>Rhabditina</taxon>
        <taxon>Diplogasteromorpha</taxon>
        <taxon>Diplogasteroidea</taxon>
        <taxon>Neodiplogasteridae</taxon>
        <taxon>Pristionchus</taxon>
    </lineage>
</organism>
<dbReference type="InterPro" id="IPR044069">
    <property type="entry name" value="ZF_C4H2"/>
</dbReference>
<comment type="caution">
    <text evidence="4">The sequence shown here is derived from an EMBL/GenBank/DDBJ whole genome shotgun (WGS) entry which is preliminary data.</text>
</comment>
<dbReference type="Proteomes" id="UP001432027">
    <property type="component" value="Unassembled WGS sequence"/>
</dbReference>
<dbReference type="GO" id="GO:0005634">
    <property type="term" value="C:nucleus"/>
    <property type="evidence" value="ECO:0007669"/>
    <property type="project" value="TreeGrafter"/>
</dbReference>
<dbReference type="PANTHER" id="PTHR31058">
    <property type="entry name" value="ZINC FINGER C4H2 DOMAIN-CONTAINING PROTEIN"/>
    <property type="match status" value="1"/>
</dbReference>
<feature type="region of interest" description="Disordered" evidence="2">
    <location>
        <begin position="235"/>
        <end position="255"/>
    </location>
</feature>
<protein>
    <recommendedName>
        <fullName evidence="3">C4H2-type domain-containing protein</fullName>
    </recommendedName>
</protein>
<proteinExistence type="predicted"/>
<evidence type="ECO:0000259" key="3">
    <source>
        <dbReference type="PROSITE" id="PS51896"/>
    </source>
</evidence>
<dbReference type="PANTHER" id="PTHR31058:SF10">
    <property type="entry name" value="C4H2-TYPE DOMAIN-CONTAINING PROTEIN"/>
    <property type="match status" value="1"/>
</dbReference>
<dbReference type="InterPro" id="IPR018482">
    <property type="entry name" value="Znf-C4H2"/>
</dbReference>
<reference evidence="4" key="1">
    <citation type="submission" date="2023-10" db="EMBL/GenBank/DDBJ databases">
        <title>Genome assembly of Pristionchus species.</title>
        <authorList>
            <person name="Yoshida K."/>
            <person name="Sommer R.J."/>
        </authorList>
    </citation>
    <scope>NUCLEOTIDE SEQUENCE</scope>
    <source>
        <strain evidence="4">RS0144</strain>
    </source>
</reference>
<evidence type="ECO:0000313" key="4">
    <source>
        <dbReference type="EMBL" id="GMS83669.1"/>
    </source>
</evidence>
<keyword evidence="1" id="KW-0175">Coiled coil</keyword>
<name>A0AAV5SQU1_9BILA</name>
<feature type="compositionally biased region" description="Polar residues" evidence="2">
    <location>
        <begin position="239"/>
        <end position="249"/>
    </location>
</feature>
<accession>A0AAV5SQU1</accession>
<feature type="domain" description="C4H2-type" evidence="3">
    <location>
        <begin position="248"/>
        <end position="289"/>
    </location>
</feature>
<dbReference type="Pfam" id="PF10146">
    <property type="entry name" value="zf-C4H2"/>
    <property type="match status" value="1"/>
</dbReference>
<gene>
    <name evidence="4" type="ORF">PENTCL1PPCAC_5844</name>
</gene>
<dbReference type="EMBL" id="BTSX01000002">
    <property type="protein sequence ID" value="GMS83669.1"/>
    <property type="molecule type" value="Genomic_DNA"/>
</dbReference>
<dbReference type="PROSITE" id="PS51896">
    <property type="entry name" value="ZF_C4H2"/>
    <property type="match status" value="1"/>
</dbReference>
<feature type="coiled-coil region" evidence="1">
    <location>
        <begin position="51"/>
        <end position="99"/>
    </location>
</feature>
<evidence type="ECO:0000256" key="2">
    <source>
        <dbReference type="SAM" id="MobiDB-lite"/>
    </source>
</evidence>
<keyword evidence="5" id="KW-1185">Reference proteome</keyword>
<feature type="region of interest" description="Disordered" evidence="2">
    <location>
        <begin position="270"/>
        <end position="289"/>
    </location>
</feature>
<dbReference type="GO" id="GO:0045666">
    <property type="term" value="P:positive regulation of neuron differentiation"/>
    <property type="evidence" value="ECO:0007669"/>
    <property type="project" value="TreeGrafter"/>
</dbReference>
<sequence length="289" mass="31740">MESPATVIDPTVSAAELGRIAHAKFLLDDYLARRQELAAELYEFRHNERFIEDTLQTISELNEEKEEHSKIIKNIINDTNQLEAEMGTAREQQRELEQKLMRKYEALVRIMDQSNDKLREAGVEETGLSQADVDALDIPKQILAACLAAAASPVSSSSAAAAAARTAVASSASTPTPSLQFPSLPQNPMLAHFQAMIQNCMQPSSTDQMMMAQMMAQYARSPTVVPPSALPAAMRTPNGRMSTGSSDHSSPPMKQCQTCGDMIHRNAPICPLCKSKSRSKNPKKPKRKE</sequence>
<feature type="compositionally biased region" description="Basic residues" evidence="2">
    <location>
        <begin position="275"/>
        <end position="289"/>
    </location>
</feature>
<evidence type="ECO:0000256" key="1">
    <source>
        <dbReference type="SAM" id="Coils"/>
    </source>
</evidence>
<evidence type="ECO:0000313" key="5">
    <source>
        <dbReference type="Proteomes" id="UP001432027"/>
    </source>
</evidence>